<proteinExistence type="predicted"/>
<comment type="caution">
    <text evidence="1">The sequence shown here is derived from an EMBL/GenBank/DDBJ whole genome shotgun (WGS) entry which is preliminary data.</text>
</comment>
<evidence type="ECO:0000313" key="1">
    <source>
        <dbReference type="EMBL" id="GAA3606853.1"/>
    </source>
</evidence>
<evidence type="ECO:0000313" key="2">
    <source>
        <dbReference type="Proteomes" id="UP001501074"/>
    </source>
</evidence>
<evidence type="ECO:0008006" key="3">
    <source>
        <dbReference type="Google" id="ProtNLM"/>
    </source>
</evidence>
<dbReference type="Pfam" id="PF11209">
    <property type="entry name" value="LmeA"/>
    <property type="match status" value="1"/>
</dbReference>
<protein>
    <recommendedName>
        <fullName evidence="3">DUF2993 domain-containing protein</fullName>
    </recommendedName>
</protein>
<accession>A0ABP6ZJS5</accession>
<dbReference type="Proteomes" id="UP001501074">
    <property type="component" value="Unassembled WGS sequence"/>
</dbReference>
<keyword evidence="2" id="KW-1185">Reference proteome</keyword>
<reference evidence="2" key="1">
    <citation type="journal article" date="2019" name="Int. J. Syst. Evol. Microbiol.">
        <title>The Global Catalogue of Microorganisms (GCM) 10K type strain sequencing project: providing services to taxonomists for standard genome sequencing and annotation.</title>
        <authorList>
            <consortium name="The Broad Institute Genomics Platform"/>
            <consortium name="The Broad Institute Genome Sequencing Center for Infectious Disease"/>
            <person name="Wu L."/>
            <person name="Ma J."/>
        </authorList>
    </citation>
    <scope>NUCLEOTIDE SEQUENCE [LARGE SCALE GENOMIC DNA]</scope>
    <source>
        <strain evidence="2">JCM 16902</strain>
    </source>
</reference>
<organism evidence="1 2">
    <name type="scientific">Kineosporia mesophila</name>
    <dbReference type="NCBI Taxonomy" id="566012"/>
    <lineage>
        <taxon>Bacteria</taxon>
        <taxon>Bacillati</taxon>
        <taxon>Actinomycetota</taxon>
        <taxon>Actinomycetes</taxon>
        <taxon>Kineosporiales</taxon>
        <taxon>Kineosporiaceae</taxon>
        <taxon>Kineosporia</taxon>
    </lineage>
</organism>
<sequence>MKGLVVIIRRLVGVVLVVLVLLVVVDRVTWWAARRVVAERVQSEAGLAERPDVEVHGFPLLTQALGGKYDQVNAKVDDLSVQDGVTVDELDVEMRGIHASLGDLVKHRLGDVPVDSAVADATVGYASIDRVVADNMPDDNLKVEFTEGNSGNLSITGTYESPLGSTQLQGEASVTIKDGDLLLQLTQDSLADIDPLLRPQVKSLLNRSYHLPELPFGFTAQDVTVGKEGVTVRATTTEVQLG</sequence>
<dbReference type="InterPro" id="IPR021373">
    <property type="entry name" value="DUF2993"/>
</dbReference>
<name>A0ABP6ZJS5_9ACTN</name>
<dbReference type="EMBL" id="BAAAZO010000003">
    <property type="protein sequence ID" value="GAA3606853.1"/>
    <property type="molecule type" value="Genomic_DNA"/>
</dbReference>
<gene>
    <name evidence="1" type="ORF">GCM10022223_23510</name>
</gene>